<keyword evidence="2" id="KW-0732">Signal</keyword>
<evidence type="ECO:0000256" key="1">
    <source>
        <dbReference type="ARBA" id="ARBA00010062"/>
    </source>
</evidence>
<evidence type="ECO:0000313" key="5">
    <source>
        <dbReference type="EMBL" id="CAA9232502.1"/>
    </source>
</evidence>
<dbReference type="AlphaFoldDB" id="A0A6J4HSB3"/>
<comment type="similarity">
    <text evidence="1">Belongs to the leucine-binding protein family.</text>
</comment>
<dbReference type="InterPro" id="IPR028082">
    <property type="entry name" value="Peripla_BP_I"/>
</dbReference>
<dbReference type="Pfam" id="PF13458">
    <property type="entry name" value="Peripla_BP_6"/>
    <property type="match status" value="1"/>
</dbReference>
<keyword evidence="3" id="KW-0812">Transmembrane</keyword>
<feature type="transmembrane region" description="Helical" evidence="3">
    <location>
        <begin position="20"/>
        <end position="40"/>
    </location>
</feature>
<evidence type="ECO:0000256" key="3">
    <source>
        <dbReference type="SAM" id="Phobius"/>
    </source>
</evidence>
<proteinExistence type="inferred from homology"/>
<dbReference type="EMBL" id="CADCSY010000056">
    <property type="protein sequence ID" value="CAA9232502.1"/>
    <property type="molecule type" value="Genomic_DNA"/>
</dbReference>
<sequence length="559" mass="59916">MHARGEGERDRSGGGLRRWAPVAAVLAVIAIIAGVSLVGGDGDDDVSAPPTTAAKVARPEGAVTWTMAQEQNLDVTFPPSCDTETGLVAIPFFFRTECFANVDDNGGATAPGVTADTIKVVAWLPAEDDPVRALLLQRIGFDATNDELRETYTGFVDAFQATYQTYGRTVELEFLEATGTILDPTAARADAVRAAEDMGAFAVLGGPVIGGAWTEELHARGVVCVGCPGIGDPEPTVFSIPPKSSHIRAHVVAYVANKLAGGKAEHAGEALQGEDRVFGRIALGMSESDERSAELLREELAAEGVELAESVLYPLDPGRAAELATAAVTKMQAAGVTTVLTQADPILLPAFTAEATKQGWFPEWVLTAAPFTDTTAFGRTFDQEQWAHAFGISYFPPQVAPEVNPPNQLYEWFNGEPPPVQGSLPLLLIYPQVTLFFTGLEHAGPELTVESFRDGLFTMPPTARAVTQPSVSFGEHRWDAPDYTGIDDMVELWWDGDAEGPDEAGVEGTGRYRYVDGARRHLVDEWEGELEVFVEEGAITTVEDIPEDERVPDYPSPAG</sequence>
<name>A0A6J4HSB3_9ACTN</name>
<evidence type="ECO:0000259" key="4">
    <source>
        <dbReference type="Pfam" id="PF13458"/>
    </source>
</evidence>
<reference evidence="5" key="1">
    <citation type="submission" date="2020-02" db="EMBL/GenBank/DDBJ databases">
        <authorList>
            <person name="Meier V. D."/>
        </authorList>
    </citation>
    <scope>NUCLEOTIDE SEQUENCE</scope>
    <source>
        <strain evidence="5">AVDCRST_MAG20</strain>
    </source>
</reference>
<accession>A0A6J4HSB3</accession>
<dbReference type="SUPFAM" id="SSF53822">
    <property type="entry name" value="Periplasmic binding protein-like I"/>
    <property type="match status" value="1"/>
</dbReference>
<dbReference type="InterPro" id="IPR028081">
    <property type="entry name" value="Leu-bd"/>
</dbReference>
<evidence type="ECO:0000256" key="2">
    <source>
        <dbReference type="ARBA" id="ARBA00022729"/>
    </source>
</evidence>
<protein>
    <recommendedName>
        <fullName evidence="4">Leucine-binding protein domain-containing protein</fullName>
    </recommendedName>
</protein>
<keyword evidence="3" id="KW-0472">Membrane</keyword>
<dbReference type="Gene3D" id="3.40.50.2300">
    <property type="match status" value="2"/>
</dbReference>
<keyword evidence="3" id="KW-1133">Transmembrane helix</keyword>
<gene>
    <name evidence="5" type="ORF">AVDCRST_MAG20-1301</name>
</gene>
<organism evidence="5">
    <name type="scientific">uncultured Acidimicrobiales bacterium</name>
    <dbReference type="NCBI Taxonomy" id="310071"/>
    <lineage>
        <taxon>Bacteria</taxon>
        <taxon>Bacillati</taxon>
        <taxon>Actinomycetota</taxon>
        <taxon>Acidimicrobiia</taxon>
        <taxon>Acidimicrobiales</taxon>
        <taxon>environmental samples</taxon>
    </lineage>
</organism>
<feature type="domain" description="Leucine-binding protein" evidence="4">
    <location>
        <begin position="156"/>
        <end position="485"/>
    </location>
</feature>